<evidence type="ECO:0000256" key="6">
    <source>
        <dbReference type="ARBA" id="ARBA00023136"/>
    </source>
</evidence>
<dbReference type="NCBIfam" id="TIGR03023">
    <property type="entry name" value="WcaJ_sugtrans"/>
    <property type="match status" value="1"/>
</dbReference>
<evidence type="ECO:0000256" key="7">
    <source>
        <dbReference type="SAM" id="Phobius"/>
    </source>
</evidence>
<feature type="domain" description="Bacterial sugar transferase" evidence="8">
    <location>
        <begin position="284"/>
        <end position="466"/>
    </location>
</feature>
<protein>
    <submittedName>
        <fullName evidence="9">Undecaprenyl-phosphate glucose phosphotransferase</fullName>
    </submittedName>
</protein>
<reference evidence="10" key="1">
    <citation type="journal article" date="2019" name="Int. J. Syst. Evol. Microbiol.">
        <title>The Global Catalogue of Microorganisms (GCM) 10K type strain sequencing project: providing services to taxonomists for standard genome sequencing and annotation.</title>
        <authorList>
            <consortium name="The Broad Institute Genomics Platform"/>
            <consortium name="The Broad Institute Genome Sequencing Center for Infectious Disease"/>
            <person name="Wu L."/>
            <person name="Ma J."/>
        </authorList>
    </citation>
    <scope>NUCLEOTIDE SEQUENCE [LARGE SCALE GENOMIC DNA]</scope>
    <source>
        <strain evidence="10">CGMCC 1.10130</strain>
    </source>
</reference>
<dbReference type="Gene3D" id="3.40.50.720">
    <property type="entry name" value="NAD(P)-binding Rossmann-like Domain"/>
    <property type="match status" value="1"/>
</dbReference>
<evidence type="ECO:0000259" key="8">
    <source>
        <dbReference type="Pfam" id="PF02397"/>
    </source>
</evidence>
<evidence type="ECO:0000256" key="1">
    <source>
        <dbReference type="ARBA" id="ARBA00004141"/>
    </source>
</evidence>
<comment type="subcellular location">
    <subcellularLocation>
        <location evidence="1">Membrane</location>
        <topology evidence="1">Multi-pass membrane protein</topology>
    </subcellularLocation>
</comment>
<dbReference type="InterPro" id="IPR003362">
    <property type="entry name" value="Bact_transf"/>
</dbReference>
<keyword evidence="5 7" id="KW-1133">Transmembrane helix</keyword>
<feature type="transmembrane region" description="Helical" evidence="7">
    <location>
        <begin position="118"/>
        <end position="136"/>
    </location>
</feature>
<dbReference type="GO" id="GO:0089702">
    <property type="term" value="F:undecaprenyl-phosphate glucose phosphotransferase activity"/>
    <property type="evidence" value="ECO:0007669"/>
    <property type="project" value="TreeGrafter"/>
</dbReference>
<sequence length="474" mass="53592">MTSTSTSAAEPTGFLRAHQSQFSTLYRAIDVVIILACLQFSLSVLSLPLTSTEIMLALGAAVGFMLTSESLELYRSWRFSRGEDLVRTVTLSWAITCGLSASVLIYFAPPDRLMTEQLVVWALVTWSVMAIWRLMYRQFLFYLRRAGYNSRRAGIVGLTDAGLALANEIAANDQLGTRFIGFFDDRDASRLQSEGSQLLLGKVDDAIELARQHHIDLLYIALPLKAEQRIMEIIKRCGDTTIDVQLIPNLMIYRMLHARWHRVGQIQTMSVVDSPLLGFSAWLKRVEDLVLSSLILLMIALPMLAIALGIKLTSPGPVLFKQDRYGIDGRRIRVWKFRSMKVMDNGSVVKQATKGDPRITRFGSFLRRTSLDELPQFFNVLQGSMSIVGPRPHAVAHNEEFRTIVDGYMLRHKVKPGITGWAQINGWRGETNTIEKMEGRIAFDLAYIRNWSIWFDLKIVLMTVFKGFIGKNAY</sequence>
<keyword evidence="10" id="KW-1185">Reference proteome</keyword>
<evidence type="ECO:0000256" key="2">
    <source>
        <dbReference type="ARBA" id="ARBA00006464"/>
    </source>
</evidence>
<dbReference type="NCBIfam" id="TIGR03025">
    <property type="entry name" value="EPS_sugtrans"/>
    <property type="match status" value="1"/>
</dbReference>
<feature type="transmembrane region" description="Helical" evidence="7">
    <location>
        <begin position="54"/>
        <end position="73"/>
    </location>
</feature>
<gene>
    <name evidence="9" type="ORF">GCM10011369_02440</name>
</gene>
<dbReference type="GO" id="GO:0016020">
    <property type="term" value="C:membrane"/>
    <property type="evidence" value="ECO:0007669"/>
    <property type="project" value="UniProtKB-SubCell"/>
</dbReference>
<dbReference type="OrthoDB" id="9808602at2"/>
<dbReference type="Proteomes" id="UP000619743">
    <property type="component" value="Unassembled WGS sequence"/>
</dbReference>
<keyword evidence="6 7" id="KW-0472">Membrane</keyword>
<keyword evidence="3" id="KW-0808">Transferase</keyword>
<accession>A0A8J2XMH8</accession>
<dbReference type="EMBL" id="BMDX01000001">
    <property type="protein sequence ID" value="GGA64579.1"/>
    <property type="molecule type" value="Genomic_DNA"/>
</dbReference>
<dbReference type="Pfam" id="PF02397">
    <property type="entry name" value="Bac_transf"/>
    <property type="match status" value="1"/>
</dbReference>
<feature type="transmembrane region" description="Helical" evidence="7">
    <location>
        <begin position="289"/>
        <end position="310"/>
    </location>
</feature>
<dbReference type="SUPFAM" id="SSF51735">
    <property type="entry name" value="NAD(P)-binding Rossmann-fold domains"/>
    <property type="match status" value="1"/>
</dbReference>
<dbReference type="InterPro" id="IPR017473">
    <property type="entry name" value="Undecaprenyl-P_gluc_Ptfrase"/>
</dbReference>
<evidence type="ECO:0000313" key="10">
    <source>
        <dbReference type="Proteomes" id="UP000619743"/>
    </source>
</evidence>
<dbReference type="Pfam" id="PF13727">
    <property type="entry name" value="CoA_binding_3"/>
    <property type="match status" value="1"/>
</dbReference>
<organism evidence="9 10">
    <name type="scientific">Neiella marina</name>
    <dbReference type="NCBI Taxonomy" id="508461"/>
    <lineage>
        <taxon>Bacteria</taxon>
        <taxon>Pseudomonadati</taxon>
        <taxon>Pseudomonadota</taxon>
        <taxon>Gammaproteobacteria</taxon>
        <taxon>Alteromonadales</taxon>
        <taxon>Echinimonadaceae</taxon>
        <taxon>Neiella</taxon>
    </lineage>
</organism>
<comment type="caution">
    <text evidence="9">The sequence shown here is derived from an EMBL/GenBank/DDBJ whole genome shotgun (WGS) entry which is preliminary data.</text>
</comment>
<dbReference type="AlphaFoldDB" id="A0A8J2XMH8"/>
<feature type="transmembrane region" description="Helical" evidence="7">
    <location>
        <begin position="24"/>
        <end position="42"/>
    </location>
</feature>
<dbReference type="PANTHER" id="PTHR30576:SF21">
    <property type="entry name" value="UDP-GLUCOSE:UNDECAPRENYL-PHOSPHATE GLUCOSE-1-PHOSPHATE TRANSFERASE"/>
    <property type="match status" value="1"/>
</dbReference>
<evidence type="ECO:0000256" key="4">
    <source>
        <dbReference type="ARBA" id="ARBA00022692"/>
    </source>
</evidence>
<dbReference type="InterPro" id="IPR036291">
    <property type="entry name" value="NAD(P)-bd_dom_sf"/>
</dbReference>
<comment type="similarity">
    <text evidence="2">Belongs to the bacterial sugar transferase family.</text>
</comment>
<feature type="transmembrane region" description="Helical" evidence="7">
    <location>
        <begin position="85"/>
        <end position="106"/>
    </location>
</feature>
<dbReference type="RefSeq" id="WP_087504247.1">
    <property type="nucleotide sequence ID" value="NZ_BMDX01000001.1"/>
</dbReference>
<dbReference type="GO" id="GO:0009242">
    <property type="term" value="P:colanic acid biosynthetic process"/>
    <property type="evidence" value="ECO:0007669"/>
    <property type="project" value="TreeGrafter"/>
</dbReference>
<evidence type="ECO:0000256" key="5">
    <source>
        <dbReference type="ARBA" id="ARBA00022989"/>
    </source>
</evidence>
<evidence type="ECO:0000313" key="9">
    <source>
        <dbReference type="EMBL" id="GGA64579.1"/>
    </source>
</evidence>
<keyword evidence="4 7" id="KW-0812">Transmembrane</keyword>
<dbReference type="InterPro" id="IPR017475">
    <property type="entry name" value="EPS_sugar_tfrase"/>
</dbReference>
<evidence type="ECO:0000256" key="3">
    <source>
        <dbReference type="ARBA" id="ARBA00022679"/>
    </source>
</evidence>
<name>A0A8J2XMH8_9GAMM</name>
<dbReference type="PANTHER" id="PTHR30576">
    <property type="entry name" value="COLANIC BIOSYNTHESIS UDP-GLUCOSE LIPID CARRIER TRANSFERASE"/>
    <property type="match status" value="1"/>
</dbReference>
<proteinExistence type="inferred from homology"/>